<dbReference type="Gene3D" id="6.10.250.690">
    <property type="match status" value="1"/>
</dbReference>
<dbReference type="InterPro" id="IPR043128">
    <property type="entry name" value="Rev_trsase/Diguanyl_cyclase"/>
</dbReference>
<dbReference type="GO" id="GO:0000156">
    <property type="term" value="F:phosphorelay response regulator activity"/>
    <property type="evidence" value="ECO:0007669"/>
    <property type="project" value="TreeGrafter"/>
</dbReference>
<dbReference type="NCBIfam" id="TIGR00254">
    <property type="entry name" value="GGDEF"/>
    <property type="match status" value="1"/>
</dbReference>
<evidence type="ECO:0000256" key="2">
    <source>
        <dbReference type="ARBA" id="ARBA00023012"/>
    </source>
</evidence>
<dbReference type="PROSITE" id="PS50110">
    <property type="entry name" value="RESPONSE_REGULATORY"/>
    <property type="match status" value="3"/>
</dbReference>
<feature type="domain" description="HPt" evidence="11">
    <location>
        <begin position="254"/>
        <end position="358"/>
    </location>
</feature>
<dbReference type="InterPro" id="IPR029787">
    <property type="entry name" value="Nucleotide_cyclase"/>
</dbReference>
<dbReference type="InterPro" id="IPR011006">
    <property type="entry name" value="CheY-like_superfamily"/>
</dbReference>
<evidence type="ECO:0000259" key="12">
    <source>
        <dbReference type="PROSITE" id="PS51755"/>
    </source>
</evidence>
<feature type="domain" description="Response regulatory" evidence="9">
    <location>
        <begin position="487"/>
        <end position="603"/>
    </location>
</feature>
<evidence type="ECO:0000256" key="1">
    <source>
        <dbReference type="ARBA" id="ARBA00022553"/>
    </source>
</evidence>
<dbReference type="InterPro" id="IPR001789">
    <property type="entry name" value="Sig_transdc_resp-reg_receiver"/>
</dbReference>
<dbReference type="SUPFAM" id="SSF47226">
    <property type="entry name" value="Histidine-containing phosphotransfer domain, HPT domain"/>
    <property type="match status" value="1"/>
</dbReference>
<dbReference type="GO" id="GO:0000976">
    <property type="term" value="F:transcription cis-regulatory region binding"/>
    <property type="evidence" value="ECO:0007669"/>
    <property type="project" value="TreeGrafter"/>
</dbReference>
<dbReference type="Pfam" id="PF00990">
    <property type="entry name" value="GGDEF"/>
    <property type="match status" value="1"/>
</dbReference>
<reference evidence="13" key="2">
    <citation type="journal article" date="2022" name="Microbiol. Resour. Announc.">
        <title>Metagenome Sequencing to Explore Phylogenomics of Terrestrial Cyanobacteria.</title>
        <authorList>
            <person name="Ward R.D."/>
            <person name="Stajich J.E."/>
            <person name="Johansen J.R."/>
            <person name="Huntemann M."/>
            <person name="Clum A."/>
            <person name="Foster B."/>
            <person name="Foster B."/>
            <person name="Roux S."/>
            <person name="Palaniappan K."/>
            <person name="Varghese N."/>
            <person name="Mukherjee S."/>
            <person name="Reddy T.B.K."/>
            <person name="Daum C."/>
            <person name="Copeland A."/>
            <person name="Chen I.A."/>
            <person name="Ivanova N.N."/>
            <person name="Kyrpides N.C."/>
            <person name="Shapiro N."/>
            <person name="Eloe-Fadrosh E.A."/>
            <person name="Pietrasiak N."/>
        </authorList>
    </citation>
    <scope>NUCLEOTIDE SEQUENCE</scope>
    <source>
        <strain evidence="13">JT2-VF2</strain>
    </source>
</reference>
<dbReference type="Gene3D" id="1.10.10.10">
    <property type="entry name" value="Winged helix-like DNA-binding domain superfamily/Winged helix DNA-binding domain"/>
    <property type="match status" value="1"/>
</dbReference>
<keyword evidence="3" id="KW-0805">Transcription regulation</keyword>
<keyword evidence="5" id="KW-0804">Transcription</keyword>
<dbReference type="SUPFAM" id="SSF55073">
    <property type="entry name" value="Nucleotide cyclase"/>
    <property type="match status" value="1"/>
</dbReference>
<dbReference type="GO" id="GO:0005829">
    <property type="term" value="C:cytosol"/>
    <property type="evidence" value="ECO:0007669"/>
    <property type="project" value="TreeGrafter"/>
</dbReference>
<dbReference type="PROSITE" id="PS50887">
    <property type="entry name" value="GGDEF"/>
    <property type="match status" value="1"/>
</dbReference>
<feature type="domain" description="OmpR/PhoB-type" evidence="12">
    <location>
        <begin position="124"/>
        <end position="223"/>
    </location>
</feature>
<evidence type="ECO:0000256" key="6">
    <source>
        <dbReference type="PROSITE-ProRule" id="PRU00110"/>
    </source>
</evidence>
<evidence type="ECO:0000259" key="11">
    <source>
        <dbReference type="PROSITE" id="PS50894"/>
    </source>
</evidence>
<feature type="domain" description="GGDEF" evidence="10">
    <location>
        <begin position="643"/>
        <end position="778"/>
    </location>
</feature>
<dbReference type="CDD" id="cd00383">
    <property type="entry name" value="trans_reg_C"/>
    <property type="match status" value="1"/>
</dbReference>
<feature type="domain" description="Response regulatory" evidence="9">
    <location>
        <begin position="2"/>
        <end position="116"/>
    </location>
</feature>
<keyword evidence="1 7" id="KW-0597">Phosphoprotein</keyword>
<dbReference type="Pfam" id="PF00486">
    <property type="entry name" value="Trans_reg_C"/>
    <property type="match status" value="1"/>
</dbReference>
<evidence type="ECO:0000313" key="13">
    <source>
        <dbReference type="EMBL" id="MBW4564531.1"/>
    </source>
</evidence>
<dbReference type="PROSITE" id="PS50894">
    <property type="entry name" value="HPT"/>
    <property type="match status" value="1"/>
</dbReference>
<dbReference type="InterPro" id="IPR000160">
    <property type="entry name" value="GGDEF_dom"/>
</dbReference>
<name>A0A951Q4N6_9NOST</name>
<dbReference type="InterPro" id="IPR008207">
    <property type="entry name" value="Sig_transdc_His_kin_Hpt_dom"/>
</dbReference>
<gene>
    <name evidence="13" type="ORF">KME32_26040</name>
</gene>
<evidence type="ECO:0000259" key="10">
    <source>
        <dbReference type="PROSITE" id="PS50887"/>
    </source>
</evidence>
<feature type="modified residue" description="4-aspartylphosphate" evidence="7">
    <location>
        <position position="536"/>
    </location>
</feature>
<dbReference type="GO" id="GO:0032993">
    <property type="term" value="C:protein-DNA complex"/>
    <property type="evidence" value="ECO:0007669"/>
    <property type="project" value="TreeGrafter"/>
</dbReference>
<dbReference type="InterPro" id="IPR001867">
    <property type="entry name" value="OmpR/PhoB-type_DNA-bd"/>
</dbReference>
<dbReference type="Pfam" id="PF00072">
    <property type="entry name" value="Response_reg"/>
    <property type="match status" value="3"/>
</dbReference>
<dbReference type="Proteomes" id="UP000715781">
    <property type="component" value="Unassembled WGS sequence"/>
</dbReference>
<feature type="DNA-binding region" description="OmpR/PhoB-type" evidence="8">
    <location>
        <begin position="124"/>
        <end position="223"/>
    </location>
</feature>
<dbReference type="AlphaFoldDB" id="A0A951Q4N6"/>
<accession>A0A951Q4N6</accession>
<dbReference type="PROSITE" id="PS51755">
    <property type="entry name" value="OMPR_PHOB"/>
    <property type="match status" value="1"/>
</dbReference>
<keyword evidence="4 8" id="KW-0238">DNA-binding</keyword>
<evidence type="ECO:0000256" key="3">
    <source>
        <dbReference type="ARBA" id="ARBA00023015"/>
    </source>
</evidence>
<feature type="domain" description="Response regulatory" evidence="9">
    <location>
        <begin position="363"/>
        <end position="478"/>
    </location>
</feature>
<evidence type="ECO:0000256" key="7">
    <source>
        <dbReference type="PROSITE-ProRule" id="PRU00169"/>
    </source>
</evidence>
<dbReference type="InterPro" id="IPR036388">
    <property type="entry name" value="WH-like_DNA-bd_sf"/>
</dbReference>
<dbReference type="SMART" id="SM00862">
    <property type="entry name" value="Trans_reg_C"/>
    <property type="match status" value="1"/>
</dbReference>
<evidence type="ECO:0000256" key="8">
    <source>
        <dbReference type="PROSITE-ProRule" id="PRU01091"/>
    </source>
</evidence>
<dbReference type="InterPro" id="IPR036641">
    <property type="entry name" value="HPT_dom_sf"/>
</dbReference>
<protein>
    <submittedName>
        <fullName evidence="13">Response regulator</fullName>
    </submittedName>
</protein>
<sequence length="778" mass="86758">MRILLVDDDELIAEALVQALTDQHYVIDVATDGQAGWELAEAFAYDLILLDVMLPKLDGISLCRQWRSLGLRSPIILLTAQDSSTKKVMGLDAGADDYVVKPFEMKELLARIRALLRRGNSTSSPLLEWGNLHLDPSNFAVTYDEQPLHLTPKEYSLLELFLRNRQRIFSCSTILDCIWSFEELPGEETVRSHIKGLRQKLKAAGVPEDPIETIYGIGYRLKPLEQQKAPKGQVVPNRLSPDQKQQTVVEIAKVWERTKEKLSHRIATIEQATTALRQNQLSHELQFAAEREAHKLAGSLGMYGFVQGSRLAQEIEQFFQSKELVDRNQTLHLSELIVALRQELQQTTAGQKPEVSSPDKRPWLLIVEQDKSLAKALVVEAATWGMRAEIARTPTLARERISSDRPDIVLLDLCANTPQDNLTLLCELNACTPPVPVLVLADRERSIDRVKVARLGGRGFLPKPVTASEVLKAATALLQRTRTTAAKVMVVDDDSQVLTALHSLLEPWGFKLSTLDCPLQFWNNLETVAPDLLILDVEMPQISGIDLCQSVRADMRWSGLPILFLTAHTDADTMQQVFAAGGDDYVSKPIVGPELVTRILNRLERSRLLRNLVEADALTGVANYRKSSQQLTQFLELCDHHQQPLCFAVLNLDRFKQINECYGHTSGDAVLSRLGGLLHRHFQSDDVVGRWGGAEFIVGMYGMTRSDGIKRLAEVLEALHQQKFTAFDGTQFQVTLSTAAMQYPQDGINLPALYKAAAAALRQAQAVRGDRGNAPTLD</sequence>
<dbReference type="Gene3D" id="3.40.50.2300">
    <property type="match status" value="3"/>
</dbReference>
<dbReference type="CDD" id="cd01949">
    <property type="entry name" value="GGDEF"/>
    <property type="match status" value="1"/>
</dbReference>
<evidence type="ECO:0000259" key="9">
    <source>
        <dbReference type="PROSITE" id="PS50110"/>
    </source>
</evidence>
<feature type="modified residue" description="4-aspartylphosphate" evidence="7">
    <location>
        <position position="51"/>
    </location>
</feature>
<dbReference type="Pfam" id="PF01627">
    <property type="entry name" value="Hpt"/>
    <property type="match status" value="1"/>
</dbReference>
<dbReference type="EMBL" id="JAHHHN010000023">
    <property type="protein sequence ID" value="MBW4564531.1"/>
    <property type="molecule type" value="Genomic_DNA"/>
</dbReference>
<dbReference type="FunFam" id="3.40.50.2300:FF:000002">
    <property type="entry name" value="DNA-binding response regulator PhoP"/>
    <property type="match status" value="1"/>
</dbReference>
<dbReference type="PANTHER" id="PTHR48111:SF15">
    <property type="entry name" value="OMPR SUBFAMILY"/>
    <property type="match status" value="1"/>
</dbReference>
<dbReference type="SUPFAM" id="SSF52172">
    <property type="entry name" value="CheY-like"/>
    <property type="match status" value="3"/>
</dbReference>
<dbReference type="CDD" id="cd00156">
    <property type="entry name" value="REC"/>
    <property type="match status" value="2"/>
</dbReference>
<dbReference type="InterPro" id="IPR039420">
    <property type="entry name" value="WalR-like"/>
</dbReference>
<dbReference type="SMART" id="SM00448">
    <property type="entry name" value="REC"/>
    <property type="match status" value="3"/>
</dbReference>
<feature type="modified residue" description="4-aspartylphosphate" evidence="7">
    <location>
        <position position="412"/>
    </location>
</feature>
<reference evidence="13" key="1">
    <citation type="submission" date="2021-05" db="EMBL/GenBank/DDBJ databases">
        <authorList>
            <person name="Pietrasiak N."/>
            <person name="Ward R."/>
            <person name="Stajich J.E."/>
            <person name="Kurbessoian T."/>
        </authorList>
    </citation>
    <scope>NUCLEOTIDE SEQUENCE</scope>
    <source>
        <strain evidence="13">JT2-VF2</strain>
    </source>
</reference>
<feature type="modified residue" description="Phosphohistidine" evidence="6">
    <location>
        <position position="294"/>
    </location>
</feature>
<dbReference type="GO" id="GO:0006355">
    <property type="term" value="P:regulation of DNA-templated transcription"/>
    <property type="evidence" value="ECO:0007669"/>
    <property type="project" value="InterPro"/>
</dbReference>
<dbReference type="Gene3D" id="1.20.120.160">
    <property type="entry name" value="HPT domain"/>
    <property type="match status" value="1"/>
</dbReference>
<organism evidence="13 14">
    <name type="scientific">Mojavia pulchra JT2-VF2</name>
    <dbReference type="NCBI Taxonomy" id="287848"/>
    <lineage>
        <taxon>Bacteria</taxon>
        <taxon>Bacillati</taxon>
        <taxon>Cyanobacteriota</taxon>
        <taxon>Cyanophyceae</taxon>
        <taxon>Nostocales</taxon>
        <taxon>Nostocaceae</taxon>
    </lineage>
</organism>
<evidence type="ECO:0000256" key="4">
    <source>
        <dbReference type="ARBA" id="ARBA00023125"/>
    </source>
</evidence>
<proteinExistence type="predicted"/>
<evidence type="ECO:0000256" key="5">
    <source>
        <dbReference type="ARBA" id="ARBA00023163"/>
    </source>
</evidence>
<dbReference type="Gene3D" id="3.30.70.270">
    <property type="match status" value="1"/>
</dbReference>
<evidence type="ECO:0000313" key="14">
    <source>
        <dbReference type="Proteomes" id="UP000715781"/>
    </source>
</evidence>
<comment type="caution">
    <text evidence="13">The sequence shown here is derived from an EMBL/GenBank/DDBJ whole genome shotgun (WGS) entry which is preliminary data.</text>
</comment>
<dbReference type="SMART" id="SM00267">
    <property type="entry name" value="GGDEF"/>
    <property type="match status" value="1"/>
</dbReference>
<keyword evidence="2" id="KW-0902">Two-component regulatory system</keyword>
<dbReference type="PANTHER" id="PTHR48111">
    <property type="entry name" value="REGULATOR OF RPOS"/>
    <property type="match status" value="1"/>
</dbReference>